<dbReference type="InterPro" id="IPR008919">
    <property type="entry name" value="Retrov_capsid_N"/>
</dbReference>
<reference evidence="2" key="1">
    <citation type="submission" date="2019-04" db="EMBL/GenBank/DDBJ databases">
        <title>Genome assembly of Zosterops borbonicus 15179.</title>
        <authorList>
            <person name="Leroy T."/>
            <person name="Anselmetti Y."/>
            <person name="Tilak M.-K."/>
            <person name="Nabholz B."/>
        </authorList>
    </citation>
    <scope>NUCLEOTIDE SEQUENCE</scope>
    <source>
        <strain evidence="2">HGM_15179</strain>
        <tissue evidence="2">Muscle</tissue>
    </source>
</reference>
<feature type="domain" description="Reverse transcriptase" evidence="1">
    <location>
        <begin position="272"/>
        <end position="391"/>
    </location>
</feature>
<name>A0A8K1D4D4_9PASS</name>
<evidence type="ECO:0000313" key="3">
    <source>
        <dbReference type="Proteomes" id="UP000796761"/>
    </source>
</evidence>
<dbReference type="InterPro" id="IPR000477">
    <property type="entry name" value="RT_dom"/>
</dbReference>
<dbReference type="Pfam" id="PF00078">
    <property type="entry name" value="RVT_1"/>
    <property type="match status" value="1"/>
</dbReference>
<comment type="caution">
    <text evidence="2">The sequence shown here is derived from an EMBL/GenBank/DDBJ whole genome shotgun (WGS) entry which is preliminary data.</text>
</comment>
<dbReference type="InterPro" id="IPR043502">
    <property type="entry name" value="DNA/RNA_pol_sf"/>
</dbReference>
<dbReference type="PANTHER" id="PTHR40389">
    <property type="entry name" value="ENDOGENOUS RETROVIRUS GROUP K MEMBER 24 GAG POLYPROTEIN-RELATED"/>
    <property type="match status" value="1"/>
</dbReference>
<dbReference type="InterPro" id="IPR050195">
    <property type="entry name" value="Primate_lentivir_Gag_pol-like"/>
</dbReference>
<proteinExistence type="predicted"/>
<dbReference type="PROSITE" id="PS50878">
    <property type="entry name" value="RT_POL"/>
    <property type="match status" value="1"/>
</dbReference>
<dbReference type="PANTHER" id="PTHR40389:SF3">
    <property type="entry name" value="IGE-BINDING PROTEIN"/>
    <property type="match status" value="1"/>
</dbReference>
<dbReference type="Gene3D" id="1.10.1200.30">
    <property type="match status" value="1"/>
</dbReference>
<dbReference type="SUPFAM" id="SSF47943">
    <property type="entry name" value="Retrovirus capsid protein, N-terminal core domain"/>
    <property type="match status" value="1"/>
</dbReference>
<dbReference type="InterPro" id="IPR008916">
    <property type="entry name" value="Retrov_capsid_C"/>
</dbReference>
<gene>
    <name evidence="2" type="ORF">HGM15179_021482</name>
</gene>
<dbReference type="EMBL" id="SWJQ01003766">
    <property type="protein sequence ID" value="TRZ05625.1"/>
    <property type="molecule type" value="Genomic_DNA"/>
</dbReference>
<sequence length="391" mass="43017">MPLTDWGKVQTALADLPEAAARIFPVKKLDNNWPTYSPVNPKDVNAIAKAIAEKGINSTMVSTLIDGLFGNDDMLPFDIKQTCRMIFDGAGMIVFKQEWEDNLEKMLAKASGDQHPLRNSSLQRLTGRDPQMVSPKAQAQGLRASEIAAVTRAAREAIRTACRVVAKPSPWTTIRQAESVRFTTFVDRLQAAIDASDLPSEAKGPVLEGCLRQQCNQATKELLWSVPPGASLATMIKHVAKEENLAPVQAAIGAAMAPLPAAVGAAVAERELEKNHIEPSVSPWNTPVFVIPKRSGEGFRLLHDLRAVNKKIQPMGPVQTRLPGNSFIPTDQPCAVIDIKDCFFSIPLHEEDRERFAFSVIFPNGQQPNLRFQWRVLLQGMINSPTIYQIV</sequence>
<evidence type="ECO:0000313" key="2">
    <source>
        <dbReference type="EMBL" id="TRZ05625.1"/>
    </source>
</evidence>
<keyword evidence="3" id="KW-1185">Reference proteome</keyword>
<evidence type="ECO:0000259" key="1">
    <source>
        <dbReference type="PROSITE" id="PS50878"/>
    </source>
</evidence>
<dbReference type="AlphaFoldDB" id="A0A8K1D4D4"/>
<accession>A0A8K1D4D4</accession>
<dbReference type="Pfam" id="PF00607">
    <property type="entry name" value="Gag_p24"/>
    <property type="match status" value="1"/>
</dbReference>
<protein>
    <recommendedName>
        <fullName evidence="1">Reverse transcriptase domain-containing protein</fullName>
    </recommendedName>
</protein>
<dbReference type="GO" id="GO:0016032">
    <property type="term" value="P:viral process"/>
    <property type="evidence" value="ECO:0007669"/>
    <property type="project" value="InterPro"/>
</dbReference>
<dbReference type="Proteomes" id="UP000796761">
    <property type="component" value="Unassembled WGS sequence"/>
</dbReference>
<dbReference type="Gene3D" id="3.10.10.10">
    <property type="entry name" value="HIV Type 1 Reverse Transcriptase, subunit A, domain 1"/>
    <property type="match status" value="1"/>
</dbReference>
<dbReference type="SUPFAM" id="SSF47353">
    <property type="entry name" value="Retrovirus capsid dimerization domain-like"/>
    <property type="match status" value="1"/>
</dbReference>
<dbReference type="SUPFAM" id="SSF56672">
    <property type="entry name" value="DNA/RNA polymerases"/>
    <property type="match status" value="1"/>
</dbReference>
<dbReference type="Gene3D" id="1.10.375.10">
    <property type="entry name" value="Human Immunodeficiency Virus Type 1 Capsid Protein"/>
    <property type="match status" value="1"/>
</dbReference>
<feature type="non-terminal residue" evidence="2">
    <location>
        <position position="1"/>
    </location>
</feature>
<dbReference type="OrthoDB" id="9352756at2759"/>
<organism evidence="2 3">
    <name type="scientific">Zosterops borbonicus</name>
    <dbReference type="NCBI Taxonomy" id="364589"/>
    <lineage>
        <taxon>Eukaryota</taxon>
        <taxon>Metazoa</taxon>
        <taxon>Chordata</taxon>
        <taxon>Craniata</taxon>
        <taxon>Vertebrata</taxon>
        <taxon>Euteleostomi</taxon>
        <taxon>Archelosauria</taxon>
        <taxon>Archosauria</taxon>
        <taxon>Dinosauria</taxon>
        <taxon>Saurischia</taxon>
        <taxon>Theropoda</taxon>
        <taxon>Coelurosauria</taxon>
        <taxon>Aves</taxon>
        <taxon>Neognathae</taxon>
        <taxon>Neoaves</taxon>
        <taxon>Telluraves</taxon>
        <taxon>Australaves</taxon>
        <taxon>Passeriformes</taxon>
        <taxon>Sylvioidea</taxon>
        <taxon>Zosteropidae</taxon>
        <taxon>Zosterops</taxon>
    </lineage>
</organism>